<dbReference type="RefSeq" id="YP_009839331.1">
    <property type="nucleotide sequence ID" value="NC_048720.1"/>
</dbReference>
<name>A0A345L1X7_9CAUD</name>
<dbReference type="EMBL" id="MH536814">
    <property type="protein sequence ID" value="AXH49279.1"/>
    <property type="molecule type" value="Genomic_DNA"/>
</dbReference>
<evidence type="ECO:0000313" key="2">
    <source>
        <dbReference type="Proteomes" id="UP000258408"/>
    </source>
</evidence>
<keyword evidence="2" id="KW-1185">Reference proteome</keyword>
<organism evidence="1 2">
    <name type="scientific">Streptomyces phage Blueeyedbeauty</name>
    <dbReference type="NCBI Taxonomy" id="2250336"/>
    <lineage>
        <taxon>Viruses</taxon>
        <taxon>Duplodnaviria</taxon>
        <taxon>Heunggongvirae</taxon>
        <taxon>Uroviricota</taxon>
        <taxon>Caudoviricetes</taxon>
        <taxon>Stanwilliamsviridae</taxon>
        <taxon>Loccivirinae</taxon>
        <taxon>Annadreamyvirus</taxon>
        <taxon>Annadreamyvirus blueeyedbeauty</taxon>
    </lineage>
</organism>
<dbReference type="GeneID" id="55599953"/>
<evidence type="ECO:0000313" key="1">
    <source>
        <dbReference type="EMBL" id="AXH49279.1"/>
    </source>
</evidence>
<proteinExistence type="predicted"/>
<accession>A0A345L1X7</accession>
<dbReference type="KEGG" id="vg:55599953"/>
<reference evidence="1 2" key="1">
    <citation type="submission" date="2018-06" db="EMBL/GenBank/DDBJ databases">
        <authorList>
            <person name="Luttrell C.E."/>
            <person name="Myers K.N."/>
            <person name="Simpson A.N."/>
            <person name="Sulollari A."/>
            <person name="Suri N."/>
            <person name="Nayek S."/>
            <person name="Bhuiyan S."/>
            <person name="Smith B.R."/>
            <person name="Hughes L.E."/>
            <person name="Garlena R.A."/>
            <person name="Russell D.A."/>
            <person name="Pope W.H."/>
            <person name="Jacobs-Sera D."/>
            <person name="Hatfull G.F."/>
        </authorList>
    </citation>
    <scope>NUCLEOTIDE SEQUENCE [LARGE SCALE GENOMIC DNA]</scope>
</reference>
<sequence>MVSHENVSTVGQLMAVLMGYESDTPVKIRVDDGCGCCSSGGTLEVVSVEFDGKEIELN</sequence>
<gene>
    <name evidence="1" type="primary">163</name>
    <name evidence="1" type="ORF">SEA_BLUEEYEDBEAUTY_163</name>
</gene>
<dbReference type="Proteomes" id="UP000258408">
    <property type="component" value="Segment"/>
</dbReference>
<protein>
    <submittedName>
        <fullName evidence="1">Uncharacterized protein</fullName>
    </submittedName>
</protein>